<protein>
    <submittedName>
        <fullName evidence="1">Uncharacterized protein</fullName>
    </submittedName>
</protein>
<comment type="caution">
    <text evidence="1">The sequence shown here is derived from an EMBL/GenBank/DDBJ whole genome shotgun (WGS) entry which is preliminary data.</text>
</comment>
<reference evidence="1" key="2">
    <citation type="submission" date="2020-06" db="EMBL/GenBank/DDBJ databases">
        <title>Helianthus annuus Genome sequencing and assembly Release 2.</title>
        <authorList>
            <person name="Gouzy J."/>
            <person name="Langlade N."/>
            <person name="Munos S."/>
        </authorList>
    </citation>
    <scope>NUCLEOTIDE SEQUENCE</scope>
    <source>
        <tissue evidence="1">Leaves</tissue>
    </source>
</reference>
<dbReference type="Gramene" id="mRNA:HanXRQr2_Chr07g0301001">
    <property type="protein sequence ID" value="mRNA:HanXRQr2_Chr07g0301001"/>
    <property type="gene ID" value="HanXRQr2_Chr07g0301001"/>
</dbReference>
<sequence length="54" mass="6540">MFIAWCFIWRQCSWCGVLSGDIIHVMVFYLESQATFYEYNTIQLNRTRFIPNII</sequence>
<reference evidence="1" key="1">
    <citation type="journal article" date="2017" name="Nature">
        <title>The sunflower genome provides insights into oil metabolism, flowering and Asterid evolution.</title>
        <authorList>
            <person name="Badouin H."/>
            <person name="Gouzy J."/>
            <person name="Grassa C.J."/>
            <person name="Murat F."/>
            <person name="Staton S.E."/>
            <person name="Cottret L."/>
            <person name="Lelandais-Briere C."/>
            <person name="Owens G.L."/>
            <person name="Carrere S."/>
            <person name="Mayjonade B."/>
            <person name="Legrand L."/>
            <person name="Gill N."/>
            <person name="Kane N.C."/>
            <person name="Bowers J.E."/>
            <person name="Hubner S."/>
            <person name="Bellec A."/>
            <person name="Berard A."/>
            <person name="Berges H."/>
            <person name="Blanchet N."/>
            <person name="Boniface M.C."/>
            <person name="Brunel D."/>
            <person name="Catrice O."/>
            <person name="Chaidir N."/>
            <person name="Claudel C."/>
            <person name="Donnadieu C."/>
            <person name="Faraut T."/>
            <person name="Fievet G."/>
            <person name="Helmstetter N."/>
            <person name="King M."/>
            <person name="Knapp S.J."/>
            <person name="Lai Z."/>
            <person name="Le Paslier M.C."/>
            <person name="Lippi Y."/>
            <person name="Lorenzon L."/>
            <person name="Mandel J.R."/>
            <person name="Marage G."/>
            <person name="Marchand G."/>
            <person name="Marquand E."/>
            <person name="Bret-Mestries E."/>
            <person name="Morien E."/>
            <person name="Nambeesan S."/>
            <person name="Nguyen T."/>
            <person name="Pegot-Espagnet P."/>
            <person name="Pouilly N."/>
            <person name="Raftis F."/>
            <person name="Sallet E."/>
            <person name="Schiex T."/>
            <person name="Thomas J."/>
            <person name="Vandecasteele C."/>
            <person name="Vares D."/>
            <person name="Vear F."/>
            <person name="Vautrin S."/>
            <person name="Crespi M."/>
            <person name="Mangin B."/>
            <person name="Burke J.M."/>
            <person name="Salse J."/>
            <person name="Munos S."/>
            <person name="Vincourt P."/>
            <person name="Rieseberg L.H."/>
            <person name="Langlade N.B."/>
        </authorList>
    </citation>
    <scope>NUCLEOTIDE SEQUENCE</scope>
    <source>
        <tissue evidence="1">Leaves</tissue>
    </source>
</reference>
<keyword evidence="2" id="KW-1185">Reference proteome</keyword>
<dbReference type="EMBL" id="MNCJ02000322">
    <property type="protein sequence ID" value="KAF5799129.1"/>
    <property type="molecule type" value="Genomic_DNA"/>
</dbReference>
<dbReference type="AlphaFoldDB" id="A0A9K3NG85"/>
<evidence type="ECO:0000313" key="1">
    <source>
        <dbReference type="EMBL" id="KAF5799129.1"/>
    </source>
</evidence>
<name>A0A9K3NG85_HELAN</name>
<evidence type="ECO:0000313" key="2">
    <source>
        <dbReference type="Proteomes" id="UP000215914"/>
    </source>
</evidence>
<accession>A0A9K3NG85</accession>
<organism evidence="1 2">
    <name type="scientific">Helianthus annuus</name>
    <name type="common">Common sunflower</name>
    <dbReference type="NCBI Taxonomy" id="4232"/>
    <lineage>
        <taxon>Eukaryota</taxon>
        <taxon>Viridiplantae</taxon>
        <taxon>Streptophyta</taxon>
        <taxon>Embryophyta</taxon>
        <taxon>Tracheophyta</taxon>
        <taxon>Spermatophyta</taxon>
        <taxon>Magnoliopsida</taxon>
        <taxon>eudicotyledons</taxon>
        <taxon>Gunneridae</taxon>
        <taxon>Pentapetalae</taxon>
        <taxon>asterids</taxon>
        <taxon>campanulids</taxon>
        <taxon>Asterales</taxon>
        <taxon>Asteraceae</taxon>
        <taxon>Asteroideae</taxon>
        <taxon>Heliantheae alliance</taxon>
        <taxon>Heliantheae</taxon>
        <taxon>Helianthus</taxon>
    </lineage>
</organism>
<proteinExistence type="predicted"/>
<dbReference type="Proteomes" id="UP000215914">
    <property type="component" value="Unassembled WGS sequence"/>
</dbReference>
<gene>
    <name evidence="1" type="ORF">HanXRQr2_Chr07g0301001</name>
</gene>